<name>A0ABY3ZWU1_9STAP</name>
<accession>A0ABY3ZWU1</accession>
<protein>
    <submittedName>
        <fullName evidence="1">Uncharacterized protein</fullName>
    </submittedName>
</protein>
<dbReference type="Proteomes" id="UP000830343">
    <property type="component" value="Chromosome"/>
</dbReference>
<reference evidence="1" key="1">
    <citation type="submission" date="2022-03" db="EMBL/GenBank/DDBJ databases">
        <authorList>
            <person name="Vrbovska V."/>
            <person name="Kovarovic V."/>
            <person name="Botka T."/>
            <person name="Pantucek R."/>
        </authorList>
    </citation>
    <scope>NUCLEOTIDE SEQUENCE</scope>
    <source>
        <strain evidence="1">CCM 2609</strain>
    </source>
</reference>
<dbReference type="RefSeq" id="WP_243365704.1">
    <property type="nucleotide sequence ID" value="NZ_CP094348.1"/>
</dbReference>
<keyword evidence="2" id="KW-1185">Reference proteome</keyword>
<gene>
    <name evidence="1" type="ORF">MRZ06_10165</name>
</gene>
<organism evidence="1 2">
    <name type="scientific">Macrococcus armenti</name>
    <dbReference type="NCBI Taxonomy" id="2875764"/>
    <lineage>
        <taxon>Bacteria</taxon>
        <taxon>Bacillati</taxon>
        <taxon>Bacillota</taxon>
        <taxon>Bacilli</taxon>
        <taxon>Bacillales</taxon>
        <taxon>Staphylococcaceae</taxon>
        <taxon>Macrococcus</taxon>
    </lineage>
</organism>
<evidence type="ECO:0000313" key="1">
    <source>
        <dbReference type="EMBL" id="UOB20336.1"/>
    </source>
</evidence>
<dbReference type="EMBL" id="CP094348">
    <property type="protein sequence ID" value="UOB20336.1"/>
    <property type="molecule type" value="Genomic_DNA"/>
</dbReference>
<dbReference type="SUPFAM" id="SSF46785">
    <property type="entry name" value="Winged helix' DNA-binding domain"/>
    <property type="match status" value="1"/>
</dbReference>
<sequence>MKTKKLRVLGYINKEPCKDDERKICITITETEQSIVDSVLSLQNTVYKTEKQLNDQDIRPITSIMPSVADDNICEKNYLLLLIWKARLKETITIPNELYPQASINKGKDIRYEVVAN</sequence>
<dbReference type="InterPro" id="IPR036390">
    <property type="entry name" value="WH_DNA-bd_sf"/>
</dbReference>
<proteinExistence type="predicted"/>
<dbReference type="InterPro" id="IPR036388">
    <property type="entry name" value="WH-like_DNA-bd_sf"/>
</dbReference>
<reference evidence="1" key="2">
    <citation type="submission" date="2022-04" db="EMBL/GenBank/DDBJ databases">
        <title>Antimicrobial genetic elements in methicillin-resistant Macrococcus armenti.</title>
        <authorList>
            <person name="Keller J.E."/>
            <person name="Schwendener S."/>
            <person name="Pantucek R."/>
            <person name="Perreten V."/>
        </authorList>
    </citation>
    <scope>NUCLEOTIDE SEQUENCE</scope>
    <source>
        <strain evidence="1">CCM 2609</strain>
    </source>
</reference>
<dbReference type="Gene3D" id="1.10.10.10">
    <property type="entry name" value="Winged helix-like DNA-binding domain superfamily/Winged helix DNA-binding domain"/>
    <property type="match status" value="1"/>
</dbReference>
<evidence type="ECO:0000313" key="2">
    <source>
        <dbReference type="Proteomes" id="UP000830343"/>
    </source>
</evidence>